<dbReference type="GO" id="GO:0015074">
    <property type="term" value="P:DNA integration"/>
    <property type="evidence" value="ECO:0007669"/>
    <property type="project" value="InterPro"/>
</dbReference>
<dbReference type="InterPro" id="IPR012337">
    <property type="entry name" value="RNaseH-like_sf"/>
</dbReference>
<dbReference type="EMBL" id="QBIY01012603">
    <property type="protein sequence ID" value="RXN22182.1"/>
    <property type="molecule type" value="Genomic_DNA"/>
</dbReference>
<dbReference type="Gene3D" id="3.30.420.10">
    <property type="entry name" value="Ribonuclease H-like superfamily/Ribonuclease H"/>
    <property type="match status" value="1"/>
</dbReference>
<dbReference type="PROSITE" id="PS50994">
    <property type="entry name" value="INTEGRASE"/>
    <property type="match status" value="1"/>
</dbReference>
<feature type="domain" description="Integrase catalytic" evidence="1">
    <location>
        <begin position="1"/>
        <end position="104"/>
    </location>
</feature>
<evidence type="ECO:0000313" key="2">
    <source>
        <dbReference type="EMBL" id="RXN22182.1"/>
    </source>
</evidence>
<sequence>MKEWFLKYVVPQRLHSDQGRNFESAVIAELCQLYGVRKSTTPYRPQGNPHCQRFNRTLHDLLRSLPSDKKRRWPEHLPELVYAYNVTPHSSTGYSTYFMLFRTQPHLPVDALLGRESEEGMETNWLSVHKERLQDAHARARAYAEKKATEQAAKHEVEVYCPEIAVGQQVYLRHRLAGRNKIQDAWAPQVYLVKDVNPVHGQPQCQHHVAKYALRKKLSVHRLRKYQCLQMLSV</sequence>
<dbReference type="InterPro" id="IPR001584">
    <property type="entry name" value="Integrase_cat-core"/>
</dbReference>
<protein>
    <submittedName>
        <fullName evidence="2">Transposon Ty3-I Gag-Pol poly</fullName>
    </submittedName>
</protein>
<evidence type="ECO:0000313" key="4">
    <source>
        <dbReference type="Proteomes" id="UP000290572"/>
    </source>
</evidence>
<name>A0A498MRF3_LABRO</name>
<proteinExistence type="predicted"/>
<dbReference type="PANTHER" id="PTHR37984:SF15">
    <property type="entry name" value="INTEGRASE CATALYTIC DOMAIN-CONTAINING PROTEIN"/>
    <property type="match status" value="1"/>
</dbReference>
<comment type="caution">
    <text evidence="2">The sequence shown here is derived from an EMBL/GenBank/DDBJ whole genome shotgun (WGS) entry which is preliminary data.</text>
</comment>
<accession>A0A498MRF3</accession>
<dbReference type="InterPro" id="IPR050951">
    <property type="entry name" value="Retrovirus_Pol_polyprotein"/>
</dbReference>
<dbReference type="InterPro" id="IPR036397">
    <property type="entry name" value="RNaseH_sf"/>
</dbReference>
<dbReference type="Proteomes" id="UP000290572">
    <property type="component" value="Unassembled WGS sequence"/>
</dbReference>
<gene>
    <name evidence="3" type="ORF">ROHU_001559</name>
    <name evidence="2" type="ORF">ROHU_023689</name>
</gene>
<organism evidence="2 4">
    <name type="scientific">Labeo rohita</name>
    <name type="common">Indian major carp</name>
    <name type="synonym">Cyprinus rohita</name>
    <dbReference type="NCBI Taxonomy" id="84645"/>
    <lineage>
        <taxon>Eukaryota</taxon>
        <taxon>Metazoa</taxon>
        <taxon>Chordata</taxon>
        <taxon>Craniata</taxon>
        <taxon>Vertebrata</taxon>
        <taxon>Euteleostomi</taxon>
        <taxon>Actinopterygii</taxon>
        <taxon>Neopterygii</taxon>
        <taxon>Teleostei</taxon>
        <taxon>Ostariophysi</taxon>
        <taxon>Cypriniformes</taxon>
        <taxon>Cyprinidae</taxon>
        <taxon>Labeoninae</taxon>
        <taxon>Labeonini</taxon>
        <taxon>Labeo</taxon>
    </lineage>
</organism>
<dbReference type="PANTHER" id="PTHR37984">
    <property type="entry name" value="PROTEIN CBG26694"/>
    <property type="match status" value="1"/>
</dbReference>
<evidence type="ECO:0000313" key="3">
    <source>
        <dbReference type="EMBL" id="RXN37958.1"/>
    </source>
</evidence>
<dbReference type="EMBL" id="QBIY01005276">
    <property type="protein sequence ID" value="RXN37958.1"/>
    <property type="molecule type" value="Genomic_DNA"/>
</dbReference>
<dbReference type="STRING" id="84645.A0A498MRF3"/>
<dbReference type="AlphaFoldDB" id="A0A498MRF3"/>
<evidence type="ECO:0000259" key="1">
    <source>
        <dbReference type="PROSITE" id="PS50994"/>
    </source>
</evidence>
<reference evidence="2 4" key="1">
    <citation type="submission" date="2018-03" db="EMBL/GenBank/DDBJ databases">
        <title>Draft genome sequence of Rohu Carp (Labeo rohita).</title>
        <authorList>
            <person name="Das P."/>
            <person name="Kushwaha B."/>
            <person name="Joshi C.G."/>
            <person name="Kumar D."/>
            <person name="Nagpure N.S."/>
            <person name="Sahoo L."/>
            <person name="Das S.P."/>
            <person name="Bit A."/>
            <person name="Patnaik S."/>
            <person name="Meher P.K."/>
            <person name="Jayasankar P."/>
            <person name="Koringa P.G."/>
            <person name="Patel N.V."/>
            <person name="Hinsu A.T."/>
            <person name="Kumar R."/>
            <person name="Pandey M."/>
            <person name="Agarwal S."/>
            <person name="Srivastava S."/>
            <person name="Singh M."/>
            <person name="Iquebal M.A."/>
            <person name="Jaiswal S."/>
            <person name="Angadi U.B."/>
            <person name="Kumar N."/>
            <person name="Raza M."/>
            <person name="Shah T.M."/>
            <person name="Rai A."/>
            <person name="Jena J.K."/>
        </authorList>
    </citation>
    <scope>NUCLEOTIDE SEQUENCE [LARGE SCALE GENOMIC DNA]</scope>
    <source>
        <strain evidence="2">DASCIFA01</strain>
        <tissue evidence="2">Testis</tissue>
    </source>
</reference>
<keyword evidence="4" id="KW-1185">Reference proteome</keyword>
<dbReference type="SUPFAM" id="SSF53098">
    <property type="entry name" value="Ribonuclease H-like"/>
    <property type="match status" value="1"/>
</dbReference>
<dbReference type="GO" id="GO:0003676">
    <property type="term" value="F:nucleic acid binding"/>
    <property type="evidence" value="ECO:0007669"/>
    <property type="project" value="InterPro"/>
</dbReference>